<feature type="region of interest" description="Disordered" evidence="1">
    <location>
        <begin position="763"/>
        <end position="786"/>
    </location>
</feature>
<protein>
    <submittedName>
        <fullName evidence="4">Ig-like domain-containing protein</fullName>
    </submittedName>
</protein>
<feature type="region of interest" description="Disordered" evidence="1">
    <location>
        <begin position="425"/>
        <end position="460"/>
    </location>
</feature>
<dbReference type="InterPro" id="IPR047589">
    <property type="entry name" value="DUF11_rpt"/>
</dbReference>
<dbReference type="InterPro" id="IPR001434">
    <property type="entry name" value="OmcB-like_DUF11"/>
</dbReference>
<dbReference type="NCBIfam" id="NF012211">
    <property type="entry name" value="tand_rpt_95"/>
    <property type="match status" value="1"/>
</dbReference>
<dbReference type="RefSeq" id="WP_379149183.1">
    <property type="nucleotide sequence ID" value="NZ_JBHSRJ010000001.1"/>
</dbReference>
<dbReference type="Gene3D" id="2.60.40.3440">
    <property type="match status" value="4"/>
</dbReference>
<evidence type="ECO:0000313" key="4">
    <source>
        <dbReference type="EMBL" id="MFC6041484.1"/>
    </source>
</evidence>
<dbReference type="NCBIfam" id="TIGR01451">
    <property type="entry name" value="B_ant_repeat"/>
    <property type="match status" value="1"/>
</dbReference>
<dbReference type="InterPro" id="IPR013783">
    <property type="entry name" value="Ig-like_fold"/>
</dbReference>
<dbReference type="Pfam" id="PF01345">
    <property type="entry name" value="DUF11"/>
    <property type="match status" value="1"/>
</dbReference>
<keyword evidence="2" id="KW-1133">Transmembrane helix</keyword>
<feature type="domain" description="DUF11" evidence="3">
    <location>
        <begin position="346"/>
        <end position="456"/>
    </location>
</feature>
<proteinExistence type="predicted"/>
<dbReference type="EMBL" id="JBHSRJ010000001">
    <property type="protein sequence ID" value="MFC6041484.1"/>
    <property type="molecule type" value="Genomic_DNA"/>
</dbReference>
<feature type="compositionally biased region" description="Low complexity" evidence="1">
    <location>
        <begin position="436"/>
        <end position="460"/>
    </location>
</feature>
<keyword evidence="2" id="KW-0812">Transmembrane</keyword>
<accession>A0ABW1LDE1</accession>
<dbReference type="Gene3D" id="2.60.40.10">
    <property type="entry name" value="Immunoglobulins"/>
    <property type="match status" value="1"/>
</dbReference>
<keyword evidence="5" id="KW-1185">Reference proteome</keyword>
<keyword evidence="2" id="KW-0472">Membrane</keyword>
<sequence length="886" mass="88461">MGLGIGSVCVVVGVQGGGAPAYADYASSCASPDRTLSGDHAASFSVAPGETLRLTGGEFTGGIDSFPAGSTLCVASSAVLAPPYLNNAAGSLVVASGGEVRLTSVAVAAGFSLENEGTFRASTLNINGAAELANARGATFRVDGNFSPGNGSIVNRGVMVLAGGANLNGAVRLDNHRALRVTGSMTSNGIFQNSGVAQVSGGLTVNGSGTFVNRCVVDVGGALANNGPRSASSGIALVGGQFGNNGTWVQTGTAVLGAASLTNDGSITGLGRYLFTGDTRTQGTFRGASAQSPIVVDDRTPPTPPQIFDTQSGAVENVVAGTVGRPTASTRVPGCDASVDPSRHADVETTKTAPLLVQPGDPVLFRITVTNHGDDAADDVAVTDALPGNLVAPVVASDGGVVAGGQVTWDLGTVASGATRELTVSGSAPASGRLLNSVSSTSSTDDPDATNNDGSAPTANTTTIVVPTITPPPLPDAPDYVRSTYTGLPVVGSPPANGDDVRYSVVTPPSHGTLTLTGGGAVSYRSDGDFTGVDTFVYQACDGALVRRCASGTVTINVLPVALPDRAATTRGRPVAIPVLDNDTDGAPVSGTSDGPSHGSVVVRADGTIVYRPDAGFTGTDTFRYQICSPTEPTFCSSARVRVTVSAPNHPPTLAGELLVTDTGSPVTGRVVGTDPDGDALTYSRGTAAVHGTAVVLDDGSVVYRPSAGYAGHDVFSAVVCDDGTPSLCADALVRVRVFPIAVDDHDSTRRDTPVTVDVVANDAGRHRPPEVADAPRHGSVEADGDALVYTPDDGFLGADTFTYRLCTPGLDPLCRTATVTIDVTISGDLPDTGGGGDGDGAGAAGGGGSGVLPGAGGPDVRLLLGGGLLLACGGALVVAGRRRRT</sequence>
<evidence type="ECO:0000259" key="3">
    <source>
        <dbReference type="Pfam" id="PF01345"/>
    </source>
</evidence>
<gene>
    <name evidence="4" type="ORF">ACFPYL_00260</name>
</gene>
<feature type="compositionally biased region" description="Basic and acidic residues" evidence="1">
    <location>
        <begin position="764"/>
        <end position="781"/>
    </location>
</feature>
<feature type="transmembrane region" description="Helical" evidence="2">
    <location>
        <begin position="863"/>
        <end position="881"/>
    </location>
</feature>
<evidence type="ECO:0000313" key="5">
    <source>
        <dbReference type="Proteomes" id="UP001596135"/>
    </source>
</evidence>
<comment type="caution">
    <text evidence="4">The sequence shown here is derived from an EMBL/GenBank/DDBJ whole genome shotgun (WGS) entry which is preliminary data.</text>
</comment>
<organism evidence="4 5">
    <name type="scientific">Nocardioides hankookensis</name>
    <dbReference type="NCBI Taxonomy" id="443157"/>
    <lineage>
        <taxon>Bacteria</taxon>
        <taxon>Bacillati</taxon>
        <taxon>Actinomycetota</taxon>
        <taxon>Actinomycetes</taxon>
        <taxon>Propionibacteriales</taxon>
        <taxon>Nocardioidaceae</taxon>
        <taxon>Nocardioides</taxon>
    </lineage>
</organism>
<evidence type="ECO:0000256" key="2">
    <source>
        <dbReference type="SAM" id="Phobius"/>
    </source>
</evidence>
<dbReference type="Pfam" id="PF17963">
    <property type="entry name" value="Big_9"/>
    <property type="match status" value="3"/>
</dbReference>
<dbReference type="Proteomes" id="UP001596135">
    <property type="component" value="Unassembled WGS sequence"/>
</dbReference>
<feature type="region of interest" description="Disordered" evidence="1">
    <location>
        <begin position="579"/>
        <end position="599"/>
    </location>
</feature>
<reference evidence="5" key="1">
    <citation type="journal article" date="2019" name="Int. J. Syst. Evol. Microbiol.">
        <title>The Global Catalogue of Microorganisms (GCM) 10K type strain sequencing project: providing services to taxonomists for standard genome sequencing and annotation.</title>
        <authorList>
            <consortium name="The Broad Institute Genomics Platform"/>
            <consortium name="The Broad Institute Genome Sequencing Center for Infectious Disease"/>
            <person name="Wu L."/>
            <person name="Ma J."/>
        </authorList>
    </citation>
    <scope>NUCLEOTIDE SEQUENCE [LARGE SCALE GENOMIC DNA]</scope>
    <source>
        <strain evidence="5">CCUG 54522</strain>
    </source>
</reference>
<name>A0ABW1LDE1_9ACTN</name>
<evidence type="ECO:0000256" key="1">
    <source>
        <dbReference type="SAM" id="MobiDB-lite"/>
    </source>
</evidence>